<sequence>MHFRWLLLVLTLLAAQPLFAQGSPPEGGPQPDNPTTVPIDGGVSLLLAAGAAVGIRHLRRPAR</sequence>
<accession>A0A5D6UWL6</accession>
<protein>
    <recommendedName>
        <fullName evidence="4">VPDSG-CTERM sorting domain-containing protein</fullName>
    </recommendedName>
</protein>
<gene>
    <name evidence="2" type="ORF">FY528_17155</name>
</gene>
<organism evidence="2 3">
    <name type="scientific">Hymenobacter lutimineralis</name>
    <dbReference type="NCBI Taxonomy" id="2606448"/>
    <lineage>
        <taxon>Bacteria</taxon>
        <taxon>Pseudomonadati</taxon>
        <taxon>Bacteroidota</taxon>
        <taxon>Cytophagia</taxon>
        <taxon>Cytophagales</taxon>
        <taxon>Hymenobacteraceae</taxon>
        <taxon>Hymenobacter</taxon>
    </lineage>
</organism>
<dbReference type="EMBL" id="VTHL01000021">
    <property type="protein sequence ID" value="TYZ06789.1"/>
    <property type="molecule type" value="Genomic_DNA"/>
</dbReference>
<reference evidence="2 3" key="1">
    <citation type="submission" date="2019-08" db="EMBL/GenBank/DDBJ databases">
        <authorList>
            <person name="Seo M.-J."/>
        </authorList>
    </citation>
    <scope>NUCLEOTIDE SEQUENCE [LARGE SCALE GENOMIC DNA]</scope>
    <source>
        <strain evidence="2 3">KIGAM108</strain>
    </source>
</reference>
<feature type="chain" id="PRO_5023151306" description="VPDSG-CTERM sorting domain-containing protein" evidence="1">
    <location>
        <begin position="21"/>
        <end position="63"/>
    </location>
</feature>
<evidence type="ECO:0000313" key="3">
    <source>
        <dbReference type="Proteomes" id="UP000322791"/>
    </source>
</evidence>
<dbReference type="AlphaFoldDB" id="A0A5D6UWL6"/>
<name>A0A5D6UWL6_9BACT</name>
<dbReference type="RefSeq" id="WP_149072254.1">
    <property type="nucleotide sequence ID" value="NZ_VTHL01000021.1"/>
</dbReference>
<evidence type="ECO:0008006" key="4">
    <source>
        <dbReference type="Google" id="ProtNLM"/>
    </source>
</evidence>
<evidence type="ECO:0000256" key="1">
    <source>
        <dbReference type="SAM" id="SignalP"/>
    </source>
</evidence>
<dbReference type="Proteomes" id="UP000322791">
    <property type="component" value="Unassembled WGS sequence"/>
</dbReference>
<keyword evidence="3" id="KW-1185">Reference proteome</keyword>
<dbReference type="NCBIfam" id="NF046080">
    <property type="entry name" value="PID_CTERM"/>
    <property type="match status" value="1"/>
</dbReference>
<keyword evidence="1" id="KW-0732">Signal</keyword>
<evidence type="ECO:0000313" key="2">
    <source>
        <dbReference type="EMBL" id="TYZ06789.1"/>
    </source>
</evidence>
<dbReference type="InterPro" id="IPR058207">
    <property type="entry name" value="PID_CTERM"/>
</dbReference>
<feature type="signal peptide" evidence="1">
    <location>
        <begin position="1"/>
        <end position="20"/>
    </location>
</feature>
<comment type="caution">
    <text evidence="2">The sequence shown here is derived from an EMBL/GenBank/DDBJ whole genome shotgun (WGS) entry which is preliminary data.</text>
</comment>
<proteinExistence type="predicted"/>